<evidence type="ECO:0000259" key="5">
    <source>
        <dbReference type="Pfam" id="PF01551"/>
    </source>
</evidence>
<keyword evidence="2" id="KW-0862">Zinc</keyword>
<feature type="domain" description="M23ase beta-sheet core" evidence="5">
    <location>
        <begin position="293"/>
        <end position="377"/>
    </location>
</feature>
<dbReference type="InterPro" id="IPR011055">
    <property type="entry name" value="Dup_hybrid_motif"/>
</dbReference>
<dbReference type="EMBL" id="NDXW01000001">
    <property type="protein sequence ID" value="RDH42249.1"/>
    <property type="molecule type" value="Genomic_DNA"/>
</dbReference>
<dbReference type="InterPro" id="IPR000841">
    <property type="entry name" value="Pept_M23A_Blytic"/>
</dbReference>
<name>A0A4P9VIG0_9GAMM</name>
<evidence type="ECO:0000256" key="4">
    <source>
        <dbReference type="SAM" id="MobiDB-lite"/>
    </source>
</evidence>
<organism evidence="6 7">
    <name type="scientific">Zooshikella ganghwensis</name>
    <dbReference type="NCBI Taxonomy" id="202772"/>
    <lineage>
        <taxon>Bacteria</taxon>
        <taxon>Pseudomonadati</taxon>
        <taxon>Pseudomonadota</taxon>
        <taxon>Gammaproteobacteria</taxon>
        <taxon>Oceanospirillales</taxon>
        <taxon>Zooshikellaceae</taxon>
        <taxon>Zooshikella</taxon>
    </lineage>
</organism>
<comment type="cofactor">
    <cofactor evidence="2">
        <name>Zn(2+)</name>
        <dbReference type="ChEBI" id="CHEBI:29105"/>
    </cofactor>
    <text evidence="2">Binds 1 zinc ion per subunit.</text>
</comment>
<feature type="disulfide bond" evidence="3">
    <location>
        <begin position="310"/>
        <end position="356"/>
    </location>
</feature>
<dbReference type="PANTHER" id="PTHR21666:SF270">
    <property type="entry name" value="MUREIN HYDROLASE ACTIVATOR ENVC"/>
    <property type="match status" value="1"/>
</dbReference>
<dbReference type="SUPFAM" id="SSF51261">
    <property type="entry name" value="Duplicated hybrid motif"/>
    <property type="match status" value="1"/>
</dbReference>
<evidence type="ECO:0000313" key="7">
    <source>
        <dbReference type="Proteomes" id="UP000257039"/>
    </source>
</evidence>
<protein>
    <submittedName>
        <fullName evidence="6">M23 family peptidase</fullName>
    </submittedName>
</protein>
<evidence type="ECO:0000256" key="3">
    <source>
        <dbReference type="PIRSR" id="PIRSR600841-3"/>
    </source>
</evidence>
<comment type="caution">
    <text evidence="6">The sequence shown here is derived from an EMBL/GenBank/DDBJ whole genome shotgun (WGS) entry which is preliminary data.</text>
</comment>
<keyword evidence="2" id="KW-0479">Metal-binding</keyword>
<dbReference type="PANTHER" id="PTHR21666">
    <property type="entry name" value="PEPTIDASE-RELATED"/>
    <property type="match status" value="1"/>
</dbReference>
<dbReference type="PRINTS" id="PR00933">
    <property type="entry name" value="BLYTICPTASE"/>
</dbReference>
<feature type="binding site" evidence="2">
    <location>
        <position position="280"/>
    </location>
    <ligand>
        <name>Zn(2+)</name>
        <dbReference type="ChEBI" id="CHEBI:29105"/>
    </ligand>
</feature>
<feature type="active site" description="Proton donor/acceptor" evidence="1">
    <location>
        <position position="326"/>
    </location>
</feature>
<keyword evidence="3" id="KW-1015">Disulfide bond</keyword>
<evidence type="ECO:0000256" key="2">
    <source>
        <dbReference type="PIRSR" id="PIRSR600841-2"/>
    </source>
</evidence>
<dbReference type="GO" id="GO:0006508">
    <property type="term" value="P:proteolysis"/>
    <property type="evidence" value="ECO:0007669"/>
    <property type="project" value="InterPro"/>
</dbReference>
<dbReference type="AlphaFoldDB" id="A0A4P9VIG0"/>
<feature type="binding site" evidence="2">
    <location>
        <position position="367"/>
    </location>
    <ligand>
        <name>Zn(2+)</name>
        <dbReference type="ChEBI" id="CHEBI:29105"/>
    </ligand>
</feature>
<dbReference type="Pfam" id="PF01551">
    <property type="entry name" value="Peptidase_M23"/>
    <property type="match status" value="1"/>
</dbReference>
<feature type="binding site" evidence="2">
    <location>
        <position position="266"/>
    </location>
    <ligand>
        <name>Zn(2+)</name>
        <dbReference type="ChEBI" id="CHEBI:29105"/>
    </ligand>
</feature>
<sequence>MKIYRLNNVIRPYASCEQNQIAKSKQLPLKKLLIPQTLLTLSIIGATTVIGSGIAQAENGQTSKLEGFPIQHLLYSPTEMSQFDLAQYLAQHAPHLSQYAEVISHWSGFTSISPKVLLALMEQQSGIITNSSATEADLQSPFGNLSVKVGFDVQIEIIAKRLAKLHYHPSKSSASLNAQTADTLQLNQAQTINQLFTQNEASGEFTTTSDASNLQRFIETYNRLFPNELSNSTTSLTEHNYVQLPPDSMFQLPFPVGEYWHIGGAHTNTGSGNRPLSSLDFNNGGNWGSDTSNQWVSAAASGVAKVHSSCSLEITHQNGWSTHYYHLSNIKVRTGDQVSINQPIANYASNKSQALCNGGHSTGPHQHFSLKLQGRYIHLNDVSLSGYKIHTGRGSYDNNCSFFWLTKDGDKHCSGRIYNPGIDSNDDPSVPPNSPQPPSIPQPPSSPEWPQLPLPPNNTGPDLRGLPGMICNIVATSICAGTGQTITAPQSNLFPATEQEQQLNNPNVDFCQLAKAICGIIDSQFP</sequence>
<gene>
    <name evidence="6" type="ORF">B9G39_01635</name>
</gene>
<reference evidence="6 7" key="1">
    <citation type="submission" date="2017-04" db="EMBL/GenBank/DDBJ databases">
        <title>Draft genome sequence of Zooshikella ganghwensis VG4 isolated from Red Sea sediments.</title>
        <authorList>
            <person name="Rehman Z."/>
            <person name="Alam I."/>
            <person name="Kamau A."/>
            <person name="Bajic V."/>
            <person name="Leiknes T."/>
        </authorList>
    </citation>
    <scope>NUCLEOTIDE SEQUENCE [LARGE SCALE GENOMIC DNA]</scope>
    <source>
        <strain evidence="6 7">VG4</strain>
    </source>
</reference>
<dbReference type="GO" id="GO:0004222">
    <property type="term" value="F:metalloendopeptidase activity"/>
    <property type="evidence" value="ECO:0007669"/>
    <property type="project" value="InterPro"/>
</dbReference>
<evidence type="ECO:0000313" key="6">
    <source>
        <dbReference type="EMBL" id="RDH42249.1"/>
    </source>
</evidence>
<feature type="region of interest" description="Disordered" evidence="4">
    <location>
        <begin position="417"/>
        <end position="461"/>
    </location>
</feature>
<dbReference type="Proteomes" id="UP000257039">
    <property type="component" value="Unassembled WGS sequence"/>
</dbReference>
<accession>A0A4P9VIG0</accession>
<feature type="active site" description="Proton donor/acceptor" evidence="1">
    <location>
        <position position="365"/>
    </location>
</feature>
<feature type="disulfide bond" evidence="3">
    <location>
        <begin position="400"/>
        <end position="413"/>
    </location>
</feature>
<dbReference type="Gene3D" id="2.70.70.10">
    <property type="entry name" value="Glucose Permease (Domain IIA)"/>
    <property type="match status" value="1"/>
</dbReference>
<feature type="compositionally biased region" description="Pro residues" evidence="4">
    <location>
        <begin position="429"/>
        <end position="458"/>
    </location>
</feature>
<keyword evidence="7" id="KW-1185">Reference proteome</keyword>
<dbReference type="CDD" id="cd12797">
    <property type="entry name" value="M23_peptidase"/>
    <property type="match status" value="1"/>
</dbReference>
<evidence type="ECO:0000256" key="1">
    <source>
        <dbReference type="PIRSR" id="PIRSR600841-1"/>
    </source>
</evidence>
<proteinExistence type="predicted"/>
<dbReference type="InterPro" id="IPR050570">
    <property type="entry name" value="Cell_wall_metabolism_enzyme"/>
</dbReference>
<dbReference type="GO" id="GO:0046872">
    <property type="term" value="F:metal ion binding"/>
    <property type="evidence" value="ECO:0007669"/>
    <property type="project" value="UniProtKB-KW"/>
</dbReference>
<dbReference type="RefSeq" id="WP_094785782.1">
    <property type="nucleotide sequence ID" value="NZ_NDXW01000001.1"/>
</dbReference>
<dbReference type="InterPro" id="IPR016047">
    <property type="entry name" value="M23ase_b-sheet_dom"/>
</dbReference>